<reference evidence="2" key="1">
    <citation type="journal article" date="2016" name="Nature">
        <title>Genome evolution in the allotetraploid frog Xenopus laevis.</title>
        <authorList>
            <person name="Session A.M."/>
            <person name="Uno Y."/>
            <person name="Kwon T."/>
            <person name="Chapman J.A."/>
            <person name="Toyoda A."/>
            <person name="Takahashi S."/>
            <person name="Fukui A."/>
            <person name="Hikosaka A."/>
            <person name="Suzuki A."/>
            <person name="Kondo M."/>
            <person name="van Heeringen S.J."/>
            <person name="Quigley I."/>
            <person name="Heinz S."/>
            <person name="Ogino H."/>
            <person name="Ochi H."/>
            <person name="Hellsten U."/>
            <person name="Lyons J.B."/>
            <person name="Simakov O."/>
            <person name="Putnam N."/>
            <person name="Stites J."/>
            <person name="Kuroki Y."/>
            <person name="Tanaka T."/>
            <person name="Michiue T."/>
            <person name="Watanabe M."/>
            <person name="Bogdanovic O."/>
            <person name="Lister R."/>
            <person name="Georgiou G."/>
            <person name="Paranjpe S.S."/>
            <person name="van Kruijsbergen I."/>
            <person name="Shu S."/>
            <person name="Carlson J."/>
            <person name="Kinoshita T."/>
            <person name="Ohta Y."/>
            <person name="Mawaribuchi S."/>
            <person name="Jenkins J."/>
            <person name="Grimwood J."/>
            <person name="Schmutz J."/>
            <person name="Mitros T."/>
            <person name="Mozaffari S.V."/>
            <person name="Suzuki Y."/>
            <person name="Haramoto Y."/>
            <person name="Yamamoto T.S."/>
            <person name="Takagi C."/>
            <person name="Heald R."/>
            <person name="Miller K."/>
            <person name="Haudenschild C."/>
            <person name="Kitzman J."/>
            <person name="Nakayama T."/>
            <person name="Izutsu Y."/>
            <person name="Robert J."/>
            <person name="Fortriede J."/>
            <person name="Burns K."/>
            <person name="Lotay V."/>
            <person name="Karimi K."/>
            <person name="Yasuoka Y."/>
            <person name="Dichmann D.S."/>
            <person name="Flajnik M.F."/>
            <person name="Houston D.W."/>
            <person name="Shendure J."/>
            <person name="DuPasquier L."/>
            <person name="Vize P.D."/>
            <person name="Zorn A.M."/>
            <person name="Ito M."/>
            <person name="Marcotte E.M."/>
            <person name="Wallingford J.B."/>
            <person name="Ito Y."/>
            <person name="Asashima M."/>
            <person name="Ueno N."/>
            <person name="Matsuda Y."/>
            <person name="Veenstra G.J."/>
            <person name="Fujiyama A."/>
            <person name="Harland R.M."/>
            <person name="Taira M."/>
            <person name="Rokhsar D.S."/>
        </authorList>
    </citation>
    <scope>NUCLEOTIDE SEQUENCE [LARGE SCALE GENOMIC DNA]</scope>
    <source>
        <strain evidence="2">J</strain>
    </source>
</reference>
<protein>
    <submittedName>
        <fullName evidence="1">Uncharacterized protein</fullName>
    </submittedName>
</protein>
<name>A0A974CV58_XENLA</name>
<gene>
    <name evidence="1" type="ORF">XELAEV_18026850mg</name>
</gene>
<dbReference type="EMBL" id="CM004474">
    <property type="protein sequence ID" value="OCT80032.1"/>
    <property type="molecule type" value="Genomic_DNA"/>
</dbReference>
<dbReference type="Proteomes" id="UP000694892">
    <property type="component" value="Chromosome 5L"/>
</dbReference>
<evidence type="ECO:0000313" key="1">
    <source>
        <dbReference type="EMBL" id="OCT80032.1"/>
    </source>
</evidence>
<sequence>MYKKHSFYSYIRALASWRIVVVEAQHKNSTNKWHYWLYCNIIFSGDKLRQAFRKIPHLSSKASNTLFFFFCLKWFVFWKPNHINLNRIVFILCLYIYDNPDLAHYFWLWALNILTLQWLTKCSFYKN</sequence>
<evidence type="ECO:0000313" key="2">
    <source>
        <dbReference type="Proteomes" id="UP000694892"/>
    </source>
</evidence>
<proteinExistence type="predicted"/>
<dbReference type="AlphaFoldDB" id="A0A974CV58"/>
<accession>A0A974CV58</accession>
<organism evidence="1 2">
    <name type="scientific">Xenopus laevis</name>
    <name type="common">African clawed frog</name>
    <dbReference type="NCBI Taxonomy" id="8355"/>
    <lineage>
        <taxon>Eukaryota</taxon>
        <taxon>Metazoa</taxon>
        <taxon>Chordata</taxon>
        <taxon>Craniata</taxon>
        <taxon>Vertebrata</taxon>
        <taxon>Euteleostomi</taxon>
        <taxon>Amphibia</taxon>
        <taxon>Batrachia</taxon>
        <taxon>Anura</taxon>
        <taxon>Pipoidea</taxon>
        <taxon>Pipidae</taxon>
        <taxon>Xenopodinae</taxon>
        <taxon>Xenopus</taxon>
        <taxon>Xenopus</taxon>
    </lineage>
</organism>